<gene>
    <name evidence="3" type="ORF">HNQ40_000790</name>
</gene>
<dbReference type="Pfam" id="PF24251">
    <property type="entry name" value="DUF7453"/>
    <property type="match status" value="2"/>
</dbReference>
<name>A0A7X0LJP8_9BACT</name>
<dbReference type="NCBIfam" id="TIGR05002">
    <property type="entry name" value="NxxGxxAF_repeat"/>
    <property type="match status" value="6"/>
</dbReference>
<sequence length="578" mass="57369">MRNTCRLLTTSLIPIAVAGSAVAQSDISQIALSGEAAPGAVDGAIFGGFSNVVLNDAGQVAFVSFLETGTGAPVTSDNSTALFAPTLTSDLEIVARKGDVAPGVADGAVYSSFQNTAYLSDSGEVAFEAVLATGAGPAVTGVNDGAIFGPNGGLGLIAREGAPAPGTADNAVFADFDEIDFSAAGDFLLQVELATGTGAAVTSANDQALLGPTAGPGSALGVIARRGDPAPGVADGAAYLGFSNRNTINNQGEVAFAHSLQTGTGTVVDDDNNSAVFGPSGSGLGLLGREDSPAPGVSDGAEFSGFGGAPVLNNAGDTAFVGFLRTGNGDPVEDSGPDSNNSALFGPTSGSGSSLGLVARANDPAPGTADDAEFDSFNAVRLNDHGDLLFTASVRTGTGAPVDDSFSGPDSNNFAIFGPTDGPGSALGVIARRGDTAPGVTDGAELNFFATPQFNNAGQAAFISFLRDGTGGGAVDSTNGTGLFAYADGELSLIARAGDLFTVLLADGITEEQRTISFISFGSTVDNGTPALNNEGQLAFTLSFTDGSGGIFVATIPEPTTLALLGMSGLTLATRRRK</sequence>
<evidence type="ECO:0000313" key="3">
    <source>
        <dbReference type="EMBL" id="MBB6428984.1"/>
    </source>
</evidence>
<protein>
    <recommendedName>
        <fullName evidence="5">PEP-CTERM protein-sorting domain-containing protein</fullName>
    </recommendedName>
</protein>
<accession>A0A7X0LJP8</accession>
<dbReference type="EMBL" id="JACHGY010000001">
    <property type="protein sequence ID" value="MBB6428984.1"/>
    <property type="molecule type" value="Genomic_DNA"/>
</dbReference>
<dbReference type="AlphaFoldDB" id="A0A7X0LJP8"/>
<keyword evidence="2" id="KW-0732">Signal</keyword>
<evidence type="ECO:0008006" key="5">
    <source>
        <dbReference type="Google" id="ProtNLM"/>
    </source>
</evidence>
<dbReference type="InterPro" id="IPR013424">
    <property type="entry name" value="Ice-binding_C"/>
</dbReference>
<organism evidence="3 4">
    <name type="scientific">Algisphaera agarilytica</name>
    <dbReference type="NCBI Taxonomy" id="1385975"/>
    <lineage>
        <taxon>Bacteria</taxon>
        <taxon>Pseudomonadati</taxon>
        <taxon>Planctomycetota</taxon>
        <taxon>Phycisphaerae</taxon>
        <taxon>Phycisphaerales</taxon>
        <taxon>Phycisphaeraceae</taxon>
        <taxon>Algisphaera</taxon>
    </lineage>
</organism>
<feature type="region of interest" description="Disordered" evidence="1">
    <location>
        <begin position="326"/>
        <end position="348"/>
    </location>
</feature>
<reference evidence="3 4" key="1">
    <citation type="submission" date="2020-08" db="EMBL/GenBank/DDBJ databases">
        <title>Genomic Encyclopedia of Type Strains, Phase IV (KMG-IV): sequencing the most valuable type-strain genomes for metagenomic binning, comparative biology and taxonomic classification.</title>
        <authorList>
            <person name="Goeker M."/>
        </authorList>
    </citation>
    <scope>NUCLEOTIDE SEQUENCE [LARGE SCALE GENOMIC DNA]</scope>
    <source>
        <strain evidence="3 4">DSM 103725</strain>
    </source>
</reference>
<evidence type="ECO:0000256" key="1">
    <source>
        <dbReference type="SAM" id="MobiDB-lite"/>
    </source>
</evidence>
<dbReference type="NCBIfam" id="TIGR02595">
    <property type="entry name" value="PEP_CTERM"/>
    <property type="match status" value="1"/>
</dbReference>
<dbReference type="Proteomes" id="UP000541810">
    <property type="component" value="Unassembled WGS sequence"/>
</dbReference>
<dbReference type="RefSeq" id="WP_184676586.1">
    <property type="nucleotide sequence ID" value="NZ_JACHGY010000001.1"/>
</dbReference>
<keyword evidence="4" id="KW-1185">Reference proteome</keyword>
<proteinExistence type="predicted"/>
<evidence type="ECO:0000256" key="2">
    <source>
        <dbReference type="SAM" id="SignalP"/>
    </source>
</evidence>
<dbReference type="InterPro" id="IPR055876">
    <property type="entry name" value="DUF7453"/>
</dbReference>
<comment type="caution">
    <text evidence="3">The sequence shown here is derived from an EMBL/GenBank/DDBJ whole genome shotgun (WGS) entry which is preliminary data.</text>
</comment>
<evidence type="ECO:0000313" key="4">
    <source>
        <dbReference type="Proteomes" id="UP000541810"/>
    </source>
</evidence>
<feature type="signal peptide" evidence="2">
    <location>
        <begin position="1"/>
        <end position="23"/>
    </location>
</feature>
<feature type="chain" id="PRO_5031050572" description="PEP-CTERM protein-sorting domain-containing protein" evidence="2">
    <location>
        <begin position="24"/>
        <end position="578"/>
    </location>
</feature>